<dbReference type="Proteomes" id="UP000631114">
    <property type="component" value="Unassembled WGS sequence"/>
</dbReference>
<dbReference type="Gene3D" id="1.25.40.10">
    <property type="entry name" value="Tetratricopeptide repeat domain"/>
    <property type="match status" value="1"/>
</dbReference>
<comment type="caution">
    <text evidence="1">The sequence shown here is derived from an EMBL/GenBank/DDBJ whole genome shotgun (WGS) entry which is preliminary data.</text>
</comment>
<dbReference type="InterPro" id="IPR011990">
    <property type="entry name" value="TPR-like_helical_dom_sf"/>
</dbReference>
<gene>
    <name evidence="1" type="ORF">IFM89_025276</name>
</gene>
<dbReference type="GO" id="GO:0009451">
    <property type="term" value="P:RNA modification"/>
    <property type="evidence" value="ECO:0007669"/>
    <property type="project" value="InterPro"/>
</dbReference>
<evidence type="ECO:0000313" key="2">
    <source>
        <dbReference type="Proteomes" id="UP000631114"/>
    </source>
</evidence>
<accession>A0A835M0Q1</accession>
<dbReference type="OrthoDB" id="9990610at2759"/>
<evidence type="ECO:0000313" key="1">
    <source>
        <dbReference type="EMBL" id="KAF9606446.1"/>
    </source>
</evidence>
<reference evidence="1 2" key="1">
    <citation type="submission" date="2020-10" db="EMBL/GenBank/DDBJ databases">
        <title>The Coptis chinensis genome and diversification of protoberbering-type alkaloids.</title>
        <authorList>
            <person name="Wang B."/>
            <person name="Shu S."/>
            <person name="Song C."/>
            <person name="Liu Y."/>
        </authorList>
    </citation>
    <scope>NUCLEOTIDE SEQUENCE [LARGE SCALE GENOMIC DNA]</scope>
    <source>
        <strain evidence="1">HL-2020</strain>
        <tissue evidence="1">Leaf</tissue>
    </source>
</reference>
<proteinExistence type="predicted"/>
<dbReference type="EMBL" id="JADFTS010000005">
    <property type="protein sequence ID" value="KAF9606446.1"/>
    <property type="molecule type" value="Genomic_DNA"/>
</dbReference>
<dbReference type="GO" id="GO:0003723">
    <property type="term" value="F:RNA binding"/>
    <property type="evidence" value="ECO:0007669"/>
    <property type="project" value="InterPro"/>
</dbReference>
<keyword evidence="2" id="KW-1185">Reference proteome</keyword>
<sequence>MLISLSCHLNPRHLFTQSTPLRLLLHTTSYSHSAALVLPNHIQASHSAAIIVTQHAHFLQAFNSFLLLNARGIKPTKFTLCTLLNPCTQILHLCFGLQIHRILQTGWYQHNIFINTALVNMYAKSSLILDAKSVFDTMEQHDHASGPPS</sequence>
<name>A0A835M0Q1_9MAGN</name>
<dbReference type="InterPro" id="IPR046960">
    <property type="entry name" value="PPR_At4g14850-like_plant"/>
</dbReference>
<evidence type="ECO:0008006" key="3">
    <source>
        <dbReference type="Google" id="ProtNLM"/>
    </source>
</evidence>
<dbReference type="AlphaFoldDB" id="A0A835M0Q1"/>
<dbReference type="PANTHER" id="PTHR47926">
    <property type="entry name" value="PENTATRICOPEPTIDE REPEAT-CONTAINING PROTEIN"/>
    <property type="match status" value="1"/>
</dbReference>
<protein>
    <recommendedName>
        <fullName evidence="3">Pentatricopeptide repeat-containing protein</fullName>
    </recommendedName>
</protein>
<organism evidence="1 2">
    <name type="scientific">Coptis chinensis</name>
    <dbReference type="NCBI Taxonomy" id="261450"/>
    <lineage>
        <taxon>Eukaryota</taxon>
        <taxon>Viridiplantae</taxon>
        <taxon>Streptophyta</taxon>
        <taxon>Embryophyta</taxon>
        <taxon>Tracheophyta</taxon>
        <taxon>Spermatophyta</taxon>
        <taxon>Magnoliopsida</taxon>
        <taxon>Ranunculales</taxon>
        <taxon>Ranunculaceae</taxon>
        <taxon>Coptidoideae</taxon>
        <taxon>Coptis</taxon>
    </lineage>
</organism>